<dbReference type="Pfam" id="PF07963">
    <property type="entry name" value="N_methyl"/>
    <property type="match status" value="1"/>
</dbReference>
<name>A0A1M5ZZM4_9BURK</name>
<protein>
    <submittedName>
        <fullName evidence="2">General secretion pathway protein H</fullName>
    </submittedName>
</protein>
<dbReference type="InterPro" id="IPR012902">
    <property type="entry name" value="N_methyl_site"/>
</dbReference>
<feature type="transmembrane region" description="Helical" evidence="1">
    <location>
        <begin position="20"/>
        <end position="41"/>
    </location>
</feature>
<dbReference type="Proteomes" id="UP000184226">
    <property type="component" value="Unassembled WGS sequence"/>
</dbReference>
<dbReference type="OrthoDB" id="8851040at2"/>
<keyword evidence="1" id="KW-0812">Transmembrane</keyword>
<dbReference type="RefSeq" id="WP_073109290.1">
    <property type="nucleotide sequence ID" value="NZ_FQXE01000020.1"/>
</dbReference>
<keyword evidence="3" id="KW-1185">Reference proteome</keyword>
<proteinExistence type="predicted"/>
<dbReference type="Gene3D" id="3.55.40.10">
    <property type="entry name" value="minor pseudopilin epsh domain"/>
    <property type="match status" value="1"/>
</dbReference>
<dbReference type="NCBIfam" id="TIGR02532">
    <property type="entry name" value="IV_pilin_GFxxxE"/>
    <property type="match status" value="1"/>
</dbReference>
<evidence type="ECO:0000256" key="1">
    <source>
        <dbReference type="SAM" id="Phobius"/>
    </source>
</evidence>
<evidence type="ECO:0000313" key="2">
    <source>
        <dbReference type="EMBL" id="SHI29682.1"/>
    </source>
</evidence>
<dbReference type="InterPro" id="IPR045584">
    <property type="entry name" value="Pilin-like"/>
</dbReference>
<dbReference type="AlphaFoldDB" id="A0A1M5ZZM4"/>
<accession>A0A1M5ZZM4</accession>
<keyword evidence="1" id="KW-0472">Membrane</keyword>
<sequence>MPRVPSPPNAPARQHGFSLVEVMVVMVIIGIAAATIGLSAAPDPGRLLRQDAQQLAQLMAVAQNEVRVDGRVIAWQADDGGYQFSRGVWRMPLDSVVPVVTTAGGLDTFERDDALRPRRWKAGAVRVLPPGPVLLTSEWIGAPWQMVLKDGNAQVTISRDARGAYQVR</sequence>
<dbReference type="EMBL" id="FQXE01000020">
    <property type="protein sequence ID" value="SHI29682.1"/>
    <property type="molecule type" value="Genomic_DNA"/>
</dbReference>
<dbReference type="SUPFAM" id="SSF54523">
    <property type="entry name" value="Pili subunits"/>
    <property type="match status" value="1"/>
</dbReference>
<dbReference type="STRING" id="658167.SAMN04488135_12074"/>
<dbReference type="PROSITE" id="PS00409">
    <property type="entry name" value="PROKAR_NTER_METHYL"/>
    <property type="match status" value="1"/>
</dbReference>
<keyword evidence="1" id="KW-1133">Transmembrane helix</keyword>
<evidence type="ECO:0000313" key="3">
    <source>
        <dbReference type="Proteomes" id="UP000184226"/>
    </source>
</evidence>
<organism evidence="2 3">
    <name type="scientific">Pollutimonas bauzanensis</name>
    <dbReference type="NCBI Taxonomy" id="658167"/>
    <lineage>
        <taxon>Bacteria</taxon>
        <taxon>Pseudomonadati</taxon>
        <taxon>Pseudomonadota</taxon>
        <taxon>Betaproteobacteria</taxon>
        <taxon>Burkholderiales</taxon>
        <taxon>Alcaligenaceae</taxon>
        <taxon>Pollutimonas</taxon>
    </lineage>
</organism>
<gene>
    <name evidence="2" type="ORF">SAMN04488135_12074</name>
</gene>
<reference evidence="2 3" key="1">
    <citation type="submission" date="2016-11" db="EMBL/GenBank/DDBJ databases">
        <authorList>
            <person name="Jaros S."/>
            <person name="Januszkiewicz K."/>
            <person name="Wedrychowicz H."/>
        </authorList>
    </citation>
    <scope>NUCLEOTIDE SEQUENCE [LARGE SCALE GENOMIC DNA]</scope>
    <source>
        <strain evidence="2 3">CGMCC 1.10190</strain>
    </source>
</reference>